<evidence type="ECO:0000313" key="3">
    <source>
        <dbReference type="Proteomes" id="UP000233343"/>
    </source>
</evidence>
<evidence type="ECO:0000259" key="1">
    <source>
        <dbReference type="Pfam" id="PF03413"/>
    </source>
</evidence>
<proteinExistence type="predicted"/>
<dbReference type="InterPro" id="IPR025711">
    <property type="entry name" value="PepSY"/>
</dbReference>
<gene>
    <name evidence="2" type="ORF">CWS20_10880</name>
</gene>
<organism evidence="2 3">
    <name type="scientific">Cytobacillus horneckiae</name>
    <dbReference type="NCBI Taxonomy" id="549687"/>
    <lineage>
        <taxon>Bacteria</taxon>
        <taxon>Bacillati</taxon>
        <taxon>Bacillota</taxon>
        <taxon>Bacilli</taxon>
        <taxon>Bacillales</taxon>
        <taxon>Bacillaceae</taxon>
        <taxon>Cytobacillus</taxon>
    </lineage>
</organism>
<sequence>MRKKLVAGLISVAVVFGGVYAVSAVENNKQESPAAAIGNDEAKKATSKQTSELITIEKAADIALNEQSGEVVDIELDAKRGNAIYEIEIQNKGKEADVKLDAFTGEVLSVKSKQDDDDDDTALPFEKGVLNINKAIKLAEEETSGKVKEVNIDLENGTLIYDFELKGNKDEVELTLDAKTGEVLDVEYDD</sequence>
<reference evidence="2 3" key="1">
    <citation type="journal article" date="2010" name="Int. J. Syst. Evol. Microbiol.">
        <title>Bacillus horneckiae sp. nov., isolated from a spacecraft-assembly clean room.</title>
        <authorList>
            <person name="Vaishampayan P."/>
            <person name="Probst A."/>
            <person name="Krishnamurthi S."/>
            <person name="Ghosh S."/>
            <person name="Osman S."/>
            <person name="McDowall A."/>
            <person name="Ruckmani A."/>
            <person name="Mayilraj S."/>
            <person name="Venkateswaran K."/>
        </authorList>
    </citation>
    <scope>NUCLEOTIDE SEQUENCE [LARGE SCALE GENOMIC DNA]</scope>
    <source>
        <strain evidence="3">1PO1SC</strain>
    </source>
</reference>
<evidence type="ECO:0000313" key="2">
    <source>
        <dbReference type="EMBL" id="PKG29011.1"/>
    </source>
</evidence>
<dbReference type="Gene3D" id="3.10.450.40">
    <property type="match status" value="2"/>
</dbReference>
<dbReference type="AlphaFoldDB" id="A0A2N0ZHP3"/>
<dbReference type="EMBL" id="PISD01000020">
    <property type="protein sequence ID" value="PKG29011.1"/>
    <property type="molecule type" value="Genomic_DNA"/>
</dbReference>
<comment type="caution">
    <text evidence="2">The sequence shown here is derived from an EMBL/GenBank/DDBJ whole genome shotgun (WGS) entry which is preliminary data.</text>
</comment>
<protein>
    <recommendedName>
        <fullName evidence="1">PepSY domain-containing protein</fullName>
    </recommendedName>
</protein>
<keyword evidence="3" id="KW-1185">Reference proteome</keyword>
<feature type="domain" description="PepSY" evidence="1">
    <location>
        <begin position="54"/>
        <end position="110"/>
    </location>
</feature>
<dbReference type="RefSeq" id="WP_066195732.1">
    <property type="nucleotide sequence ID" value="NZ_JAFDQP010000006.1"/>
</dbReference>
<dbReference type="Pfam" id="PF03413">
    <property type="entry name" value="PepSY"/>
    <property type="match status" value="2"/>
</dbReference>
<name>A0A2N0ZHP3_9BACI</name>
<feature type="domain" description="PepSY" evidence="1">
    <location>
        <begin position="131"/>
        <end position="187"/>
    </location>
</feature>
<accession>A0A2N0ZHP3</accession>
<dbReference type="Proteomes" id="UP000233343">
    <property type="component" value="Unassembled WGS sequence"/>
</dbReference>